<keyword evidence="13" id="KW-1185">Reference proteome</keyword>
<dbReference type="FunFam" id="2.170.220.10:FF:000001">
    <property type="entry name" value="methionine--tRNA ligase, mitochondrial"/>
    <property type="match status" value="1"/>
</dbReference>
<dbReference type="NCBIfam" id="TIGR00398">
    <property type="entry name" value="metG"/>
    <property type="match status" value="1"/>
</dbReference>
<evidence type="ECO:0000259" key="11">
    <source>
        <dbReference type="Pfam" id="PF19303"/>
    </source>
</evidence>
<feature type="region of interest" description="Disordered" evidence="9">
    <location>
        <begin position="561"/>
        <end position="592"/>
    </location>
</feature>
<protein>
    <recommendedName>
        <fullName evidence="1">methionine--tRNA ligase</fullName>
        <ecNumber evidence="1">6.1.1.10</ecNumber>
    </recommendedName>
</protein>
<evidence type="ECO:0000313" key="12">
    <source>
        <dbReference type="EMBL" id="KAK0592802.1"/>
    </source>
</evidence>
<comment type="similarity">
    <text evidence="8">Belongs to the class-I aminoacyl-tRNA synthetase family.</text>
</comment>
<reference evidence="12" key="2">
    <citation type="submission" date="2023-06" db="EMBL/GenBank/DDBJ databases">
        <authorList>
            <person name="Swenson N.G."/>
            <person name="Wegrzyn J.L."/>
            <person name="Mcevoy S.L."/>
        </authorList>
    </citation>
    <scope>NUCLEOTIDE SEQUENCE</scope>
    <source>
        <strain evidence="12">NS2018</strain>
        <tissue evidence="12">Leaf</tissue>
    </source>
</reference>
<dbReference type="EC" id="6.1.1.10" evidence="1"/>
<proteinExistence type="inferred from homology"/>
<dbReference type="Pfam" id="PF19303">
    <property type="entry name" value="Anticodon_3"/>
    <property type="match status" value="1"/>
</dbReference>
<dbReference type="PRINTS" id="PR01041">
    <property type="entry name" value="TRNASYNTHMET"/>
</dbReference>
<accession>A0AA39SLR2</accession>
<dbReference type="InterPro" id="IPR023457">
    <property type="entry name" value="Met-tRNA_synth_2"/>
</dbReference>
<gene>
    <name evidence="12" type="ORF">LWI29_025653</name>
</gene>
<dbReference type="InterPro" id="IPR033911">
    <property type="entry name" value="MetRS_core"/>
</dbReference>
<dbReference type="InterPro" id="IPR014729">
    <property type="entry name" value="Rossmann-like_a/b/a_fold"/>
</dbReference>
<feature type="domain" description="Methionyl-tRNA synthetase anticodon-binding" evidence="11">
    <location>
        <begin position="428"/>
        <end position="563"/>
    </location>
</feature>
<dbReference type="EMBL" id="JAUESC010000380">
    <property type="protein sequence ID" value="KAK0592802.1"/>
    <property type="molecule type" value="Genomic_DNA"/>
</dbReference>
<dbReference type="InterPro" id="IPR041872">
    <property type="entry name" value="Anticodon_Met"/>
</dbReference>
<dbReference type="InterPro" id="IPR015413">
    <property type="entry name" value="Methionyl/Leucyl_tRNA_Synth"/>
</dbReference>
<dbReference type="InterPro" id="IPR009080">
    <property type="entry name" value="tRNAsynth_Ia_anticodon-bd"/>
</dbReference>
<keyword evidence="4 8" id="KW-0067">ATP-binding</keyword>
<dbReference type="GO" id="GO:0005524">
    <property type="term" value="F:ATP binding"/>
    <property type="evidence" value="ECO:0007669"/>
    <property type="project" value="UniProtKB-KW"/>
</dbReference>
<evidence type="ECO:0000256" key="1">
    <source>
        <dbReference type="ARBA" id="ARBA00012838"/>
    </source>
</evidence>
<sequence>MAGRINYCSIQNSLWLLNPLHSKASITTTHFRKRLTFPQNLYSYSKRALLCTCSASNGESNSESTYPFVLTTPLYYVNAPPHMGSAYTTIAADAIARFQRLLGKKVIFITGTDEHGEKIAAAAVASGSSPSEHCDVISQSYKTLWNDLDIAYDKFIRTTDPKHEAIVKEFYSRVLANGDIYKADYEGLYCVNCEEYKDEKELLENHCCPIHLKPCLARKEDNYFFALSKYQKSLEETLTQNPDFVQPSYRLNEVQSWIRSGLRDFSISRASVDWGIPVPNDTKQTIYVWFDALLGYITALSEEKDQSNLQAAISSGWPASLHLIGKDILRFHAVYWPAMLMSAGFTLPKKVFGHGFLTKDGMKMGKSLGNTLEPNELVHNFGPDAVRYFFLKEVEFGNDGDYSEERFINIVNAHLANTIGNLLSPIAAEGSALKDTVEKLVENALVHYENLSLSSACEAVVEIGNAGNSYIDERAPWSLFKQGGDASEAAAKDLVIVLEVMRIIAVALSPVTPNLCWRIYEQLGYSKVQFNSVTWNDTKWGGLKGGQVMAQPKPLFARIEQRTESEDGIKQAAKPAVKKKEKKPKAQAVAEA</sequence>
<dbReference type="Proteomes" id="UP001168877">
    <property type="component" value="Unassembled WGS sequence"/>
</dbReference>
<dbReference type="Gene3D" id="2.170.220.10">
    <property type="match status" value="1"/>
</dbReference>
<name>A0AA39SLR2_ACESA</name>
<evidence type="ECO:0000256" key="7">
    <source>
        <dbReference type="ARBA" id="ARBA00047364"/>
    </source>
</evidence>
<dbReference type="GO" id="GO:0005739">
    <property type="term" value="C:mitochondrion"/>
    <property type="evidence" value="ECO:0007669"/>
    <property type="project" value="TreeGrafter"/>
</dbReference>
<dbReference type="PANTHER" id="PTHR43326">
    <property type="entry name" value="METHIONYL-TRNA SYNTHETASE"/>
    <property type="match status" value="1"/>
</dbReference>
<evidence type="ECO:0000256" key="6">
    <source>
        <dbReference type="ARBA" id="ARBA00023146"/>
    </source>
</evidence>
<keyword evidence="6 8" id="KW-0030">Aminoacyl-tRNA synthetase</keyword>
<comment type="caution">
    <text evidence="12">The sequence shown here is derived from an EMBL/GenBank/DDBJ whole genome shotgun (WGS) entry which is preliminary data.</text>
</comment>
<dbReference type="SUPFAM" id="SSF52374">
    <property type="entry name" value="Nucleotidylyl transferase"/>
    <property type="match status" value="1"/>
</dbReference>
<dbReference type="Gene3D" id="1.10.730.10">
    <property type="entry name" value="Isoleucyl-tRNA Synthetase, Domain 1"/>
    <property type="match status" value="1"/>
</dbReference>
<dbReference type="PANTHER" id="PTHR43326:SF1">
    <property type="entry name" value="METHIONINE--TRNA LIGASE, MITOCHONDRIAL"/>
    <property type="match status" value="1"/>
</dbReference>
<evidence type="ECO:0000259" key="10">
    <source>
        <dbReference type="Pfam" id="PF09334"/>
    </source>
</evidence>
<evidence type="ECO:0000256" key="2">
    <source>
        <dbReference type="ARBA" id="ARBA00022598"/>
    </source>
</evidence>
<reference evidence="12" key="1">
    <citation type="journal article" date="2022" name="Plant J.">
        <title>Strategies of tolerance reflected in two North American maple genomes.</title>
        <authorList>
            <person name="McEvoy S.L."/>
            <person name="Sezen U.U."/>
            <person name="Trouern-Trend A."/>
            <person name="McMahon S.M."/>
            <person name="Schaberg P.G."/>
            <person name="Yang J."/>
            <person name="Wegrzyn J.L."/>
            <person name="Swenson N.G."/>
        </authorList>
    </citation>
    <scope>NUCLEOTIDE SEQUENCE</scope>
    <source>
        <strain evidence="12">NS2018</strain>
    </source>
</reference>
<evidence type="ECO:0000313" key="13">
    <source>
        <dbReference type="Proteomes" id="UP001168877"/>
    </source>
</evidence>
<dbReference type="Gene3D" id="3.40.50.620">
    <property type="entry name" value="HUPs"/>
    <property type="match status" value="1"/>
</dbReference>
<feature type="domain" description="Methionyl/Leucyl tRNA synthetase" evidence="10">
    <location>
        <begin position="202"/>
        <end position="424"/>
    </location>
</feature>
<dbReference type="CDD" id="cd07957">
    <property type="entry name" value="Anticodon_Ia_Met"/>
    <property type="match status" value="1"/>
</dbReference>
<comment type="catalytic activity">
    <reaction evidence="7">
        <text>tRNA(Met) + L-methionine + ATP = L-methionyl-tRNA(Met) + AMP + diphosphate</text>
        <dbReference type="Rhea" id="RHEA:13481"/>
        <dbReference type="Rhea" id="RHEA-COMP:9667"/>
        <dbReference type="Rhea" id="RHEA-COMP:9698"/>
        <dbReference type="ChEBI" id="CHEBI:30616"/>
        <dbReference type="ChEBI" id="CHEBI:33019"/>
        <dbReference type="ChEBI" id="CHEBI:57844"/>
        <dbReference type="ChEBI" id="CHEBI:78442"/>
        <dbReference type="ChEBI" id="CHEBI:78530"/>
        <dbReference type="ChEBI" id="CHEBI:456215"/>
        <dbReference type="EC" id="6.1.1.10"/>
    </reaction>
</comment>
<dbReference type="InterPro" id="IPR014758">
    <property type="entry name" value="Met-tRNA_synth"/>
</dbReference>
<dbReference type="GO" id="GO:0006431">
    <property type="term" value="P:methionyl-tRNA aminoacylation"/>
    <property type="evidence" value="ECO:0007669"/>
    <property type="project" value="InterPro"/>
</dbReference>
<dbReference type="GO" id="GO:0009570">
    <property type="term" value="C:chloroplast stroma"/>
    <property type="evidence" value="ECO:0007669"/>
    <property type="project" value="TreeGrafter"/>
</dbReference>
<dbReference type="HAMAP" id="MF_01228">
    <property type="entry name" value="Met_tRNA_synth_type2"/>
    <property type="match status" value="1"/>
</dbReference>
<dbReference type="GO" id="GO:0004825">
    <property type="term" value="F:methionine-tRNA ligase activity"/>
    <property type="evidence" value="ECO:0007669"/>
    <property type="project" value="UniProtKB-EC"/>
</dbReference>
<organism evidence="12 13">
    <name type="scientific">Acer saccharum</name>
    <name type="common">Sugar maple</name>
    <dbReference type="NCBI Taxonomy" id="4024"/>
    <lineage>
        <taxon>Eukaryota</taxon>
        <taxon>Viridiplantae</taxon>
        <taxon>Streptophyta</taxon>
        <taxon>Embryophyta</taxon>
        <taxon>Tracheophyta</taxon>
        <taxon>Spermatophyta</taxon>
        <taxon>Magnoliopsida</taxon>
        <taxon>eudicotyledons</taxon>
        <taxon>Gunneridae</taxon>
        <taxon>Pentapetalae</taxon>
        <taxon>rosids</taxon>
        <taxon>malvids</taxon>
        <taxon>Sapindales</taxon>
        <taxon>Sapindaceae</taxon>
        <taxon>Hippocastanoideae</taxon>
        <taxon>Acereae</taxon>
        <taxon>Acer</taxon>
    </lineage>
</organism>
<dbReference type="AlphaFoldDB" id="A0AA39SLR2"/>
<dbReference type="CDD" id="cd00814">
    <property type="entry name" value="MetRS_core"/>
    <property type="match status" value="1"/>
</dbReference>
<dbReference type="SUPFAM" id="SSF47323">
    <property type="entry name" value="Anticodon-binding domain of a subclass of class I aminoacyl-tRNA synthetases"/>
    <property type="match status" value="1"/>
</dbReference>
<dbReference type="Pfam" id="PF09334">
    <property type="entry name" value="tRNA-synt_1g"/>
    <property type="match status" value="1"/>
</dbReference>
<evidence type="ECO:0000256" key="8">
    <source>
        <dbReference type="RuleBase" id="RU363039"/>
    </source>
</evidence>
<keyword evidence="5 8" id="KW-0648">Protein biosynthesis</keyword>
<feature type="compositionally biased region" description="Basic residues" evidence="9">
    <location>
        <begin position="576"/>
        <end position="585"/>
    </location>
</feature>
<evidence type="ECO:0000256" key="5">
    <source>
        <dbReference type="ARBA" id="ARBA00022917"/>
    </source>
</evidence>
<evidence type="ECO:0000256" key="9">
    <source>
        <dbReference type="SAM" id="MobiDB-lite"/>
    </source>
</evidence>
<evidence type="ECO:0000256" key="4">
    <source>
        <dbReference type="ARBA" id="ARBA00022840"/>
    </source>
</evidence>
<keyword evidence="3 8" id="KW-0547">Nucleotide-binding</keyword>
<keyword evidence="2 8" id="KW-0436">Ligase</keyword>
<evidence type="ECO:0000256" key="3">
    <source>
        <dbReference type="ARBA" id="ARBA00022741"/>
    </source>
</evidence>